<dbReference type="InterPro" id="IPR004827">
    <property type="entry name" value="bZIP"/>
</dbReference>
<evidence type="ECO:0000259" key="8">
    <source>
        <dbReference type="PROSITE" id="PS50217"/>
    </source>
</evidence>
<keyword evidence="3" id="KW-0805">Transcription regulation</keyword>
<protein>
    <recommendedName>
        <fullName evidence="8">BZIP domain-containing protein</fullName>
    </recommendedName>
</protein>
<dbReference type="InterPro" id="IPR045314">
    <property type="entry name" value="bZIP_plant_GBF1"/>
</dbReference>
<feature type="compositionally biased region" description="Basic and acidic residues" evidence="7">
    <location>
        <begin position="188"/>
        <end position="201"/>
    </location>
</feature>
<keyword evidence="4" id="KW-0238">DNA-binding</keyword>
<evidence type="ECO:0000313" key="10">
    <source>
        <dbReference type="Proteomes" id="UP001234989"/>
    </source>
</evidence>
<dbReference type="InterPro" id="IPR044827">
    <property type="entry name" value="GBF-like"/>
</dbReference>
<evidence type="ECO:0000256" key="7">
    <source>
        <dbReference type="SAM" id="MobiDB-lite"/>
    </source>
</evidence>
<accession>A0AAF0UW89</accession>
<dbReference type="GO" id="GO:0005634">
    <property type="term" value="C:nucleus"/>
    <property type="evidence" value="ECO:0007669"/>
    <property type="project" value="UniProtKB-SubCell"/>
</dbReference>
<dbReference type="PROSITE" id="PS50217">
    <property type="entry name" value="BZIP"/>
    <property type="match status" value="1"/>
</dbReference>
<proteinExistence type="inferred from homology"/>
<dbReference type="CDD" id="cd14702">
    <property type="entry name" value="bZIP_plant_GBF1"/>
    <property type="match status" value="1"/>
</dbReference>
<keyword evidence="5" id="KW-0804">Transcription</keyword>
<dbReference type="EMBL" id="CP133621">
    <property type="protein sequence ID" value="WMV52446.1"/>
    <property type="molecule type" value="Genomic_DNA"/>
</dbReference>
<dbReference type="SMART" id="SM00338">
    <property type="entry name" value="BRLZ"/>
    <property type="match status" value="1"/>
</dbReference>
<dbReference type="GO" id="GO:0043565">
    <property type="term" value="F:sequence-specific DNA binding"/>
    <property type="evidence" value="ECO:0007669"/>
    <property type="project" value="InterPro"/>
</dbReference>
<organism evidence="9 10">
    <name type="scientific">Solanum verrucosum</name>
    <dbReference type="NCBI Taxonomy" id="315347"/>
    <lineage>
        <taxon>Eukaryota</taxon>
        <taxon>Viridiplantae</taxon>
        <taxon>Streptophyta</taxon>
        <taxon>Embryophyta</taxon>
        <taxon>Tracheophyta</taxon>
        <taxon>Spermatophyta</taxon>
        <taxon>Magnoliopsida</taxon>
        <taxon>eudicotyledons</taxon>
        <taxon>Gunneridae</taxon>
        <taxon>Pentapetalae</taxon>
        <taxon>asterids</taxon>
        <taxon>lamiids</taxon>
        <taxon>Solanales</taxon>
        <taxon>Solanaceae</taxon>
        <taxon>Solanoideae</taxon>
        <taxon>Solaneae</taxon>
        <taxon>Solanum</taxon>
    </lineage>
</organism>
<reference evidence="9" key="1">
    <citation type="submission" date="2023-08" db="EMBL/GenBank/DDBJ databases">
        <title>A de novo genome assembly of Solanum verrucosum Schlechtendal, a Mexican diploid species geographically isolated from the other diploid A-genome species in potato relatives.</title>
        <authorList>
            <person name="Hosaka K."/>
        </authorList>
    </citation>
    <scope>NUCLEOTIDE SEQUENCE</scope>
    <source>
        <tissue evidence="9">Young leaves</tissue>
    </source>
</reference>
<gene>
    <name evidence="9" type="ORF">MTR67_045831</name>
</gene>
<dbReference type="AlphaFoldDB" id="A0AAF0UW89"/>
<feature type="region of interest" description="Disordered" evidence="7">
    <location>
        <begin position="184"/>
        <end position="203"/>
    </location>
</feature>
<comment type="subcellular location">
    <subcellularLocation>
        <location evidence="1">Nucleus</location>
    </subcellularLocation>
</comment>
<keyword evidence="6" id="KW-0539">Nucleus</keyword>
<evidence type="ECO:0000256" key="2">
    <source>
        <dbReference type="ARBA" id="ARBA00007163"/>
    </source>
</evidence>
<sequence>MSSLQETSVMSRYRAFQPSDSCPSDLADTCHFLIPPLSFFPLYLSSLLSPLPSTLSLLRFYLMNNDFTCQTTPSCTADDKFSGELVECEWEAAEALTCLSDPVARDHIAGEIEFSVDADDARITSELNYSIAGFLGMSRRHRTKLEQGIAIKFEDEQEVAIQTRYESELKTSLVCDLNYPPPVTRRTSRQELTEAEKEERRTRRVLANRESAKRTIHRRQALREEMRRKAADLALENENLKKIKELVAAEYISLKNKNNNLRMQIAKNVKTEVEETDDDSKSTVETLTSTTSTTSLYNQVPLVLSTVLPCFDGLILQSGTQSIEESVMMNNASGTPLYIVSVPWQMQFHAQSYPLHSWTTTYPNDQHKTSLVHECSTSTSKTTINMENHLNATPPKVETETPDSIDTLPIDFLHCNTSRDFRLDEVEPLSGFRSTSSPLVLPPLIARKNEIIQQHIYTPDFKVAYSDVGHVAGASTEMHQEHVTCSNNAARRKL</sequence>
<evidence type="ECO:0000256" key="6">
    <source>
        <dbReference type="ARBA" id="ARBA00023242"/>
    </source>
</evidence>
<name>A0AAF0UW89_SOLVR</name>
<keyword evidence="10" id="KW-1185">Reference proteome</keyword>
<evidence type="ECO:0000256" key="4">
    <source>
        <dbReference type="ARBA" id="ARBA00023125"/>
    </source>
</evidence>
<evidence type="ECO:0000256" key="1">
    <source>
        <dbReference type="ARBA" id="ARBA00004123"/>
    </source>
</evidence>
<dbReference type="Proteomes" id="UP001234989">
    <property type="component" value="Chromosome 10"/>
</dbReference>
<dbReference type="PANTHER" id="PTHR45967:SF28">
    <property type="entry name" value="BASIC-LEUCINE ZIPPER (BZIP) TRANSCRIPTION FACTOR FAMILY PROTEIN"/>
    <property type="match status" value="1"/>
</dbReference>
<evidence type="ECO:0000313" key="9">
    <source>
        <dbReference type="EMBL" id="WMV52446.1"/>
    </source>
</evidence>
<evidence type="ECO:0000256" key="5">
    <source>
        <dbReference type="ARBA" id="ARBA00023163"/>
    </source>
</evidence>
<dbReference type="PANTHER" id="PTHR45967">
    <property type="entry name" value="G-BOX-BINDING FACTOR 3-RELATED"/>
    <property type="match status" value="1"/>
</dbReference>
<comment type="similarity">
    <text evidence="2">Belongs to the bZIP family.</text>
</comment>
<dbReference type="GO" id="GO:0003700">
    <property type="term" value="F:DNA-binding transcription factor activity"/>
    <property type="evidence" value="ECO:0007669"/>
    <property type="project" value="InterPro"/>
</dbReference>
<feature type="domain" description="BZIP" evidence="8">
    <location>
        <begin position="198"/>
        <end position="261"/>
    </location>
</feature>
<evidence type="ECO:0000256" key="3">
    <source>
        <dbReference type="ARBA" id="ARBA00023015"/>
    </source>
</evidence>